<dbReference type="SMART" id="SM00062">
    <property type="entry name" value="PBPb"/>
    <property type="match status" value="1"/>
</dbReference>
<feature type="signal peptide" evidence="3">
    <location>
        <begin position="1"/>
        <end position="20"/>
    </location>
</feature>
<accession>C7NLG0</accession>
<reference evidence="5 6" key="1">
    <citation type="journal article" date="2009" name="Stand. Genomic Sci.">
        <title>Complete genome sequence of Kytococcus sedentarius type strain (541).</title>
        <authorList>
            <person name="Sims D."/>
            <person name="Brettin T."/>
            <person name="Detter J.C."/>
            <person name="Han C."/>
            <person name="Lapidus A."/>
            <person name="Copeland A."/>
            <person name="Glavina Del Rio T."/>
            <person name="Nolan M."/>
            <person name="Chen F."/>
            <person name="Lucas S."/>
            <person name="Tice H."/>
            <person name="Cheng J.F."/>
            <person name="Bruce D."/>
            <person name="Goodwin L."/>
            <person name="Pitluck S."/>
            <person name="Ovchinnikova G."/>
            <person name="Pati A."/>
            <person name="Ivanova N."/>
            <person name="Mavrommatis K."/>
            <person name="Chen A."/>
            <person name="Palaniappan K."/>
            <person name="D'haeseleer P."/>
            <person name="Chain P."/>
            <person name="Bristow J."/>
            <person name="Eisen J.A."/>
            <person name="Markowitz V."/>
            <person name="Hugenholtz P."/>
            <person name="Schneider S."/>
            <person name="Goker M."/>
            <person name="Pukall R."/>
            <person name="Kyrpides N.C."/>
            <person name="Klenk H.P."/>
        </authorList>
    </citation>
    <scope>NUCLEOTIDE SEQUENCE [LARGE SCALE GENOMIC DNA]</scope>
    <source>
        <strain evidence="6">ATCC 14392 / DSM 20547 / JCM 11482 / CCUG 33030 / NBRC 15357 / NCTC 11040 / CCM 314 / 541</strain>
    </source>
</reference>
<evidence type="ECO:0000256" key="3">
    <source>
        <dbReference type="SAM" id="SignalP"/>
    </source>
</evidence>
<keyword evidence="1 3" id="KW-0732">Signal</keyword>
<protein>
    <submittedName>
        <fullName evidence="5">Amino acid-binding protein</fullName>
    </submittedName>
</protein>
<keyword evidence="6" id="KW-1185">Reference proteome</keyword>
<dbReference type="AlphaFoldDB" id="C7NLG0"/>
<dbReference type="PANTHER" id="PTHR35936:SF17">
    <property type="entry name" value="ARGININE-BINDING EXTRACELLULAR PROTEIN ARTP"/>
    <property type="match status" value="1"/>
</dbReference>
<dbReference type="HOGENOM" id="CLU_019602_2_0_11"/>
<organism evidence="5 6">
    <name type="scientific">Kytococcus sedentarius (strain ATCC 14392 / DSM 20547 / JCM 11482 / CCUG 33030 / NBRC 15357 / NCTC 11040 / CCM 314 / 541)</name>
    <name type="common">Micrococcus sedentarius</name>
    <dbReference type="NCBI Taxonomy" id="478801"/>
    <lineage>
        <taxon>Bacteria</taxon>
        <taxon>Bacillati</taxon>
        <taxon>Actinomycetota</taxon>
        <taxon>Actinomycetes</taxon>
        <taxon>Micrococcales</taxon>
        <taxon>Kytococcaceae</taxon>
        <taxon>Kytococcus</taxon>
    </lineage>
</organism>
<evidence type="ECO:0000256" key="1">
    <source>
        <dbReference type="ARBA" id="ARBA00022729"/>
    </source>
</evidence>
<dbReference type="EMBL" id="CP001686">
    <property type="protein sequence ID" value="ACV07156.1"/>
    <property type="molecule type" value="Genomic_DNA"/>
</dbReference>
<dbReference type="SUPFAM" id="SSF53850">
    <property type="entry name" value="Periplasmic binding protein-like II"/>
    <property type="match status" value="1"/>
</dbReference>
<dbReference type="Proteomes" id="UP000006666">
    <property type="component" value="Chromosome"/>
</dbReference>
<dbReference type="eggNOG" id="COG0834">
    <property type="taxonomic scope" value="Bacteria"/>
</dbReference>
<feature type="region of interest" description="Disordered" evidence="2">
    <location>
        <begin position="276"/>
        <end position="327"/>
    </location>
</feature>
<dbReference type="PROSITE" id="PS51257">
    <property type="entry name" value="PROKAR_LIPOPROTEIN"/>
    <property type="match status" value="1"/>
</dbReference>
<dbReference type="RefSeq" id="WP_015780091.1">
    <property type="nucleotide sequence ID" value="NC_013169.1"/>
</dbReference>
<gene>
    <name evidence="5" type="ordered locus">Ksed_21690</name>
</gene>
<evidence type="ECO:0000259" key="4">
    <source>
        <dbReference type="SMART" id="SM00062"/>
    </source>
</evidence>
<dbReference type="PANTHER" id="PTHR35936">
    <property type="entry name" value="MEMBRANE-BOUND LYTIC MUREIN TRANSGLYCOSYLASE F"/>
    <property type="match status" value="1"/>
</dbReference>
<dbReference type="Pfam" id="PF00497">
    <property type="entry name" value="SBP_bac_3"/>
    <property type="match status" value="1"/>
</dbReference>
<evidence type="ECO:0000256" key="2">
    <source>
        <dbReference type="SAM" id="MobiDB-lite"/>
    </source>
</evidence>
<dbReference type="Gene3D" id="3.40.190.10">
    <property type="entry name" value="Periplasmic binding protein-like II"/>
    <property type="match status" value="2"/>
</dbReference>
<feature type="domain" description="Solute-binding protein family 3/N-terminal" evidence="4">
    <location>
        <begin position="47"/>
        <end position="270"/>
    </location>
</feature>
<feature type="compositionally biased region" description="Acidic residues" evidence="2">
    <location>
        <begin position="296"/>
        <end position="327"/>
    </location>
</feature>
<evidence type="ECO:0000313" key="5">
    <source>
        <dbReference type="EMBL" id="ACV07156.1"/>
    </source>
</evidence>
<evidence type="ECO:0000313" key="6">
    <source>
        <dbReference type="Proteomes" id="UP000006666"/>
    </source>
</evidence>
<sequence>MTTRRRTLIAALAAASLGMAACGGDEDNSGGGEDGANTLEKLKEEGTITIGYAGEEPYSFQNDDGELTGATVAIDKKVFNELGIENVEGKQVAWEALIPGLAKGEFDAISAGMSILPERCEKAAFADPTIMYTTALMVPEGNPEGLSTLQDVADAGLTLAVTNGAIEQGYAEDMGIDTQVVSDMPDGMDAVANQRADVFALTGISLRAMAENNPDAGVEVTEPFTAVVDGVEQVGAGSTVFRKDDTELLKAYNEELASIVGEEQAFVDTVGEFGFTDAERPQGDITTEQLCNGELPEAEGSGEEGSESGDSGSEESPESEDSGSDES</sequence>
<name>C7NLG0_KYTSD</name>
<dbReference type="InterPro" id="IPR001638">
    <property type="entry name" value="Solute-binding_3/MltF_N"/>
</dbReference>
<dbReference type="STRING" id="478801.Ksed_21690"/>
<proteinExistence type="predicted"/>
<dbReference type="KEGG" id="kse:Ksed_21690"/>
<feature type="chain" id="PRO_5039623497" evidence="3">
    <location>
        <begin position="21"/>
        <end position="327"/>
    </location>
</feature>